<evidence type="ECO:0000256" key="1">
    <source>
        <dbReference type="SAM" id="MobiDB-lite"/>
    </source>
</evidence>
<feature type="region of interest" description="Disordered" evidence="1">
    <location>
        <begin position="296"/>
        <end position="358"/>
    </location>
</feature>
<feature type="region of interest" description="Disordered" evidence="1">
    <location>
        <begin position="36"/>
        <end position="189"/>
    </location>
</feature>
<comment type="caution">
    <text evidence="3">The sequence shown here is derived from an EMBL/GenBank/DDBJ whole genome shotgun (WGS) entry which is preliminary data.</text>
</comment>
<feature type="compositionally biased region" description="Pro residues" evidence="1">
    <location>
        <begin position="345"/>
        <end position="357"/>
    </location>
</feature>
<feature type="compositionally biased region" description="Low complexity" evidence="1">
    <location>
        <begin position="179"/>
        <end position="189"/>
    </location>
</feature>
<dbReference type="EMBL" id="JAACJK010000060">
    <property type="protein sequence ID" value="KAF5335817.1"/>
    <property type="molecule type" value="Genomic_DNA"/>
</dbReference>
<feature type="domain" description="Endonuclease/exonuclease/phosphatase" evidence="2">
    <location>
        <begin position="490"/>
        <end position="728"/>
    </location>
</feature>
<keyword evidence="4" id="KW-1185">Reference proteome</keyword>
<dbReference type="AlphaFoldDB" id="A0A8H5FGL3"/>
<evidence type="ECO:0000313" key="4">
    <source>
        <dbReference type="Proteomes" id="UP000541558"/>
    </source>
</evidence>
<dbReference type="Pfam" id="PF03372">
    <property type="entry name" value="Exo_endo_phos"/>
    <property type="match status" value="1"/>
</dbReference>
<gene>
    <name evidence="3" type="ORF">D9611_009572</name>
</gene>
<dbReference type="InterPro" id="IPR005135">
    <property type="entry name" value="Endo/exonuclease/phosphatase"/>
</dbReference>
<evidence type="ECO:0000313" key="3">
    <source>
        <dbReference type="EMBL" id="KAF5335817.1"/>
    </source>
</evidence>
<dbReference type="Proteomes" id="UP000541558">
    <property type="component" value="Unassembled WGS sequence"/>
</dbReference>
<protein>
    <recommendedName>
        <fullName evidence="2">Endonuclease/exonuclease/phosphatase domain-containing protein</fullName>
    </recommendedName>
</protein>
<feature type="compositionally biased region" description="Low complexity" evidence="1">
    <location>
        <begin position="324"/>
        <end position="344"/>
    </location>
</feature>
<accession>A0A8H5FGL3</accession>
<name>A0A8H5FGL3_9AGAR</name>
<feature type="compositionally biased region" description="Basic and acidic residues" evidence="1">
    <location>
        <begin position="297"/>
        <end position="318"/>
    </location>
</feature>
<dbReference type="SUPFAM" id="SSF56219">
    <property type="entry name" value="DNase I-like"/>
    <property type="match status" value="1"/>
</dbReference>
<proteinExistence type="predicted"/>
<dbReference type="OrthoDB" id="3041680at2759"/>
<reference evidence="3 4" key="1">
    <citation type="journal article" date="2020" name="ISME J.">
        <title>Uncovering the hidden diversity of litter-decomposition mechanisms in mushroom-forming fungi.</title>
        <authorList>
            <person name="Floudas D."/>
            <person name="Bentzer J."/>
            <person name="Ahren D."/>
            <person name="Johansson T."/>
            <person name="Persson P."/>
            <person name="Tunlid A."/>
        </authorList>
    </citation>
    <scope>NUCLEOTIDE SEQUENCE [LARGE SCALE GENOMIC DNA]</scope>
    <source>
        <strain evidence="3 4">CBS 175.51</strain>
    </source>
</reference>
<evidence type="ECO:0000259" key="2">
    <source>
        <dbReference type="Pfam" id="PF03372"/>
    </source>
</evidence>
<feature type="compositionally biased region" description="Basic and acidic residues" evidence="1">
    <location>
        <begin position="72"/>
        <end position="108"/>
    </location>
</feature>
<sequence length="780" mass="83387">MSAVTPTTTTTPSGASNKTGLLGSLAKVVAAKAALAASAATEGVGHPEDVTLAKIMGLGPPRRRREKAAGPLDHREENTQRAQEGAKARDHGTGLEADKAAKAKDPKLSTETAGGTKRASGRLTRAATEAAISTTPLSAPAVTPKGAPPADSSGGAVPDTPPTPTPTAKAAAKPRRGKAPAAAPLAPAPSSSAMEEIVALREQVNTAEASIRDVTANVRGTQLRIGVLETQVEELQRLVKGLTPLHETVKELRVGVHDLKCVDAELDDELTKNIAPMLHTFNLFMDSMEQRMQVIENNKEAESPRKKRRVQENDDDRTQPGIPAPATTEAPPVAQQAPTYAPAQAPAPPTIPAPFAPATPAAAQAPAAALFAPMPGAQSQAGFGFMSQANRARRNYYVCMGPVNTNGASSIHVMHSLLNSLPNGPLFSRTVKDAVLVGDGTYMVGTVYHSDQATGIVDAWNKSRPEGYAQVGAAIVPAANDSPNVVTIQSWNIAGNFAIKMACPDFREDLKKYDINMLQETHLYEGGLEAVDELQEYQMFSVERKYKELFRQKQWGGVVVVARKELGLSVNMQLTSTDVLVLEMDDLVLVAAYILPEVSDWSMFEEASPFDRLVDVMAVLSQSEKRVLIMGDLNARTGCGGAMAGRVRGSEDTGRKTPRGSALIRECEVNGYGIFNGMTKFGKGSERVTSHHAGVGEAVVDYVVGNSGALERTLSMRVEDGDDERSDHSEIVVTYQWEVAIQQEKGQEKGGRTKKRKYKLPRESELDDLVIRAVESIDDV</sequence>
<dbReference type="InterPro" id="IPR036691">
    <property type="entry name" value="Endo/exonu/phosph_ase_sf"/>
</dbReference>
<organism evidence="3 4">
    <name type="scientific">Ephemerocybe angulata</name>
    <dbReference type="NCBI Taxonomy" id="980116"/>
    <lineage>
        <taxon>Eukaryota</taxon>
        <taxon>Fungi</taxon>
        <taxon>Dikarya</taxon>
        <taxon>Basidiomycota</taxon>
        <taxon>Agaricomycotina</taxon>
        <taxon>Agaricomycetes</taxon>
        <taxon>Agaricomycetidae</taxon>
        <taxon>Agaricales</taxon>
        <taxon>Agaricineae</taxon>
        <taxon>Psathyrellaceae</taxon>
        <taxon>Ephemerocybe</taxon>
    </lineage>
</organism>
<dbReference type="GO" id="GO:0003824">
    <property type="term" value="F:catalytic activity"/>
    <property type="evidence" value="ECO:0007669"/>
    <property type="project" value="InterPro"/>
</dbReference>
<dbReference type="Gene3D" id="3.60.10.10">
    <property type="entry name" value="Endonuclease/exonuclease/phosphatase"/>
    <property type="match status" value="1"/>
</dbReference>